<evidence type="ECO:0000313" key="1">
    <source>
        <dbReference type="EMBL" id="KAK4726832.1"/>
    </source>
</evidence>
<sequence length="413" mass="47144">MVESGIKSRKIVSQAVLKATTQVLQNSSSNLGGKKRKGRCSYHCIGPLDLCPRQSSTILFSFPNPTISRFISSISHLYKNLRALNVLSPIDRKILNLHFIDTHRIIVESLNEPSINQKPLSMHIETNMLEMMNDKEEFASHTKNLTNVVGLTKTMHPEAQNMLKILCLLNTPIITMKGEFEDVWESQRKAKMVVQNGAEQAYIDHSRGLYSLNYKPTIVTYKGNEVNEEVDEVGGMMHSWRYYAPIELRKTKRNDKKFLRKMKLLDYSIVEQLKKTPTQISLLSLLIHCDEHCKAIIKILNEAHVPNEVTISQLQKILGKIFESKIHAIGEIELILKIGHASYNLLLGRPWVHRVEVFPSILHQMINEGDLSIYKNSSIPFVMENNVIKALVYQDFEVVVVEHILEGNLISKP</sequence>
<proteinExistence type="predicted"/>
<reference evidence="1 2" key="1">
    <citation type="submission" date="2023-10" db="EMBL/GenBank/DDBJ databases">
        <title>Genome-Wide Identification Analysis in wild type Solanum Pinnatisectum Reveals Some Genes Defensing Phytophthora Infestans.</title>
        <authorList>
            <person name="Sun C."/>
        </authorList>
    </citation>
    <scope>NUCLEOTIDE SEQUENCE [LARGE SCALE GENOMIC DNA]</scope>
    <source>
        <strain evidence="1">LQN</strain>
        <tissue evidence="1">Leaf</tissue>
    </source>
</reference>
<comment type="caution">
    <text evidence="1">The sequence shown here is derived from an EMBL/GenBank/DDBJ whole genome shotgun (WGS) entry which is preliminary data.</text>
</comment>
<dbReference type="PANTHER" id="PTHR32108">
    <property type="entry name" value="DNA-DIRECTED RNA POLYMERASE SUBUNIT ALPHA"/>
    <property type="match status" value="1"/>
</dbReference>
<keyword evidence="2" id="KW-1185">Reference proteome</keyword>
<accession>A0AAV9LM92</accession>
<dbReference type="EMBL" id="JAWPEI010000005">
    <property type="protein sequence ID" value="KAK4726832.1"/>
    <property type="molecule type" value="Genomic_DNA"/>
</dbReference>
<dbReference type="AlphaFoldDB" id="A0AAV9LM92"/>
<name>A0AAV9LM92_9SOLN</name>
<evidence type="ECO:0000313" key="2">
    <source>
        <dbReference type="Proteomes" id="UP001311915"/>
    </source>
</evidence>
<protein>
    <submittedName>
        <fullName evidence="1">Uncharacterized protein</fullName>
    </submittedName>
</protein>
<organism evidence="1 2">
    <name type="scientific">Solanum pinnatisectum</name>
    <name type="common">tansyleaf nightshade</name>
    <dbReference type="NCBI Taxonomy" id="50273"/>
    <lineage>
        <taxon>Eukaryota</taxon>
        <taxon>Viridiplantae</taxon>
        <taxon>Streptophyta</taxon>
        <taxon>Embryophyta</taxon>
        <taxon>Tracheophyta</taxon>
        <taxon>Spermatophyta</taxon>
        <taxon>Magnoliopsida</taxon>
        <taxon>eudicotyledons</taxon>
        <taxon>Gunneridae</taxon>
        <taxon>Pentapetalae</taxon>
        <taxon>asterids</taxon>
        <taxon>lamiids</taxon>
        <taxon>Solanales</taxon>
        <taxon>Solanaceae</taxon>
        <taxon>Solanoideae</taxon>
        <taxon>Solaneae</taxon>
        <taxon>Solanum</taxon>
    </lineage>
</organism>
<dbReference type="PANTHER" id="PTHR32108:SF9">
    <property type="entry name" value="REVERSE TRANSCRIPTASE RNASE H-LIKE DOMAIN-CONTAINING PROTEIN"/>
    <property type="match status" value="1"/>
</dbReference>
<gene>
    <name evidence="1" type="ORF">R3W88_031749</name>
</gene>
<dbReference type="Proteomes" id="UP001311915">
    <property type="component" value="Unassembled WGS sequence"/>
</dbReference>